<evidence type="ECO:0000256" key="2">
    <source>
        <dbReference type="ARBA" id="ARBA00022741"/>
    </source>
</evidence>
<dbReference type="PANTHER" id="PTHR42939">
    <property type="entry name" value="ABC TRANSPORTER ATP-BINDING PROTEIN ALBC-RELATED"/>
    <property type="match status" value="1"/>
</dbReference>
<protein>
    <submittedName>
        <fullName evidence="5">ABC-2 type transport system ATP-binding protein</fullName>
    </submittedName>
</protein>
<gene>
    <name evidence="5" type="ORF">SAMN05421743_104252</name>
</gene>
<keyword evidence="3 5" id="KW-0067">ATP-binding</keyword>
<evidence type="ECO:0000313" key="5">
    <source>
        <dbReference type="EMBL" id="SEA41188.1"/>
    </source>
</evidence>
<dbReference type="InterPro" id="IPR027417">
    <property type="entry name" value="P-loop_NTPase"/>
</dbReference>
<dbReference type="STRING" id="571932.SAMN05421743_104252"/>
<dbReference type="Proteomes" id="UP000198584">
    <property type="component" value="Unassembled WGS sequence"/>
</dbReference>
<dbReference type="GO" id="GO:0016887">
    <property type="term" value="F:ATP hydrolysis activity"/>
    <property type="evidence" value="ECO:0007669"/>
    <property type="project" value="InterPro"/>
</dbReference>
<organism evidence="5 6">
    <name type="scientific">Thalassobacillus cyri</name>
    <dbReference type="NCBI Taxonomy" id="571932"/>
    <lineage>
        <taxon>Bacteria</taxon>
        <taxon>Bacillati</taxon>
        <taxon>Bacillota</taxon>
        <taxon>Bacilli</taxon>
        <taxon>Bacillales</taxon>
        <taxon>Bacillaceae</taxon>
        <taxon>Thalassobacillus</taxon>
    </lineage>
</organism>
<reference evidence="5 6" key="1">
    <citation type="submission" date="2016-10" db="EMBL/GenBank/DDBJ databases">
        <authorList>
            <person name="de Groot N.N."/>
        </authorList>
    </citation>
    <scope>NUCLEOTIDE SEQUENCE [LARGE SCALE GENOMIC DNA]</scope>
    <source>
        <strain evidence="5 6">CCM7597</strain>
    </source>
</reference>
<evidence type="ECO:0000313" key="6">
    <source>
        <dbReference type="Proteomes" id="UP000198584"/>
    </source>
</evidence>
<sequence>MGKVILQASRVSKCYGKKQVLDKTDISISAGECVVLCGGNGAGKSTLIRILTGIEKGTTGKVAFPEAGGKSYSFMPDHMEFPKEMTALEILTYYRGFLDIGIRRAVEEVLREVGLWEKRHQKIGSFSKGMAQRLNMAQALLADVELYIFDEPTNGLDPYWVIAFKEMVESLKHKGKTVLLTSHIMRDVVDIADRVVVLFDGRIEADDSLAGLYRTYQSSNLEEVFLRIMKKQHSSKAKALSS</sequence>
<dbReference type="PROSITE" id="PS50893">
    <property type="entry name" value="ABC_TRANSPORTER_2"/>
    <property type="match status" value="1"/>
</dbReference>
<proteinExistence type="predicted"/>
<dbReference type="PROSITE" id="PS00211">
    <property type="entry name" value="ABC_TRANSPORTER_1"/>
    <property type="match status" value="1"/>
</dbReference>
<dbReference type="EMBL" id="FNQR01000004">
    <property type="protein sequence ID" value="SEA41188.1"/>
    <property type="molecule type" value="Genomic_DNA"/>
</dbReference>
<dbReference type="Gene3D" id="3.40.50.300">
    <property type="entry name" value="P-loop containing nucleotide triphosphate hydrolases"/>
    <property type="match status" value="1"/>
</dbReference>
<dbReference type="InterPro" id="IPR017871">
    <property type="entry name" value="ABC_transporter-like_CS"/>
</dbReference>
<dbReference type="SUPFAM" id="SSF52540">
    <property type="entry name" value="P-loop containing nucleoside triphosphate hydrolases"/>
    <property type="match status" value="1"/>
</dbReference>
<dbReference type="RefSeq" id="WP_093043879.1">
    <property type="nucleotide sequence ID" value="NZ_FNQR01000004.1"/>
</dbReference>
<keyword evidence="6" id="KW-1185">Reference proteome</keyword>
<dbReference type="Pfam" id="PF00005">
    <property type="entry name" value="ABC_tran"/>
    <property type="match status" value="1"/>
</dbReference>
<feature type="domain" description="ABC transporter" evidence="4">
    <location>
        <begin position="6"/>
        <end position="225"/>
    </location>
</feature>
<dbReference type="SMART" id="SM00382">
    <property type="entry name" value="AAA"/>
    <property type="match status" value="1"/>
</dbReference>
<dbReference type="InterPro" id="IPR051782">
    <property type="entry name" value="ABC_Transporter_VariousFunc"/>
</dbReference>
<accession>A0A1H4AZE9</accession>
<name>A0A1H4AZE9_9BACI</name>
<dbReference type="PANTHER" id="PTHR42939:SF1">
    <property type="entry name" value="ABC TRANSPORTER ATP-BINDING PROTEIN ALBC-RELATED"/>
    <property type="match status" value="1"/>
</dbReference>
<dbReference type="OrthoDB" id="2353216at2"/>
<dbReference type="InterPro" id="IPR003593">
    <property type="entry name" value="AAA+_ATPase"/>
</dbReference>
<keyword evidence="1" id="KW-0813">Transport</keyword>
<keyword evidence="2" id="KW-0547">Nucleotide-binding</keyword>
<evidence type="ECO:0000256" key="1">
    <source>
        <dbReference type="ARBA" id="ARBA00022448"/>
    </source>
</evidence>
<evidence type="ECO:0000256" key="3">
    <source>
        <dbReference type="ARBA" id="ARBA00022840"/>
    </source>
</evidence>
<dbReference type="AlphaFoldDB" id="A0A1H4AZE9"/>
<evidence type="ECO:0000259" key="4">
    <source>
        <dbReference type="PROSITE" id="PS50893"/>
    </source>
</evidence>
<dbReference type="CDD" id="cd03230">
    <property type="entry name" value="ABC_DR_subfamily_A"/>
    <property type="match status" value="1"/>
</dbReference>
<dbReference type="InterPro" id="IPR003439">
    <property type="entry name" value="ABC_transporter-like_ATP-bd"/>
</dbReference>
<dbReference type="GO" id="GO:0005524">
    <property type="term" value="F:ATP binding"/>
    <property type="evidence" value="ECO:0007669"/>
    <property type="project" value="UniProtKB-KW"/>
</dbReference>